<proteinExistence type="predicted"/>
<dbReference type="GO" id="GO:0051666">
    <property type="term" value="P:actin cortical patch localization"/>
    <property type="evidence" value="ECO:0007669"/>
    <property type="project" value="InterPro"/>
</dbReference>
<evidence type="ECO:0000256" key="2">
    <source>
        <dbReference type="ARBA" id="ARBA00022553"/>
    </source>
</evidence>
<evidence type="ECO:0000259" key="7">
    <source>
        <dbReference type="PROSITE" id="PS51021"/>
    </source>
</evidence>
<dbReference type="Pfam" id="PF00018">
    <property type="entry name" value="SH3_1"/>
    <property type="match status" value="1"/>
</dbReference>
<evidence type="ECO:0000256" key="1">
    <source>
        <dbReference type="ARBA" id="ARBA00022443"/>
    </source>
</evidence>
<keyword evidence="1 4" id="KW-0728">SH3 domain</keyword>
<dbReference type="PROSITE" id="PS50002">
    <property type="entry name" value="SH3"/>
    <property type="match status" value="1"/>
</dbReference>
<dbReference type="AlphaFoldDB" id="A0A1Y2FUS5"/>
<dbReference type="SUPFAM" id="SSF50044">
    <property type="entry name" value="SH3-domain"/>
    <property type="match status" value="1"/>
</dbReference>
<dbReference type="RefSeq" id="XP_040728258.1">
    <property type="nucleotide sequence ID" value="XM_040872412.1"/>
</dbReference>
<protein>
    <submittedName>
        <fullName evidence="8">Putative BAR adaptor protein RVS167</fullName>
    </submittedName>
</protein>
<feature type="region of interest" description="Disordered" evidence="5">
    <location>
        <begin position="281"/>
        <end position="345"/>
    </location>
</feature>
<dbReference type="GO" id="GO:0030479">
    <property type="term" value="C:actin cortical patch"/>
    <property type="evidence" value="ECO:0007669"/>
    <property type="project" value="TreeGrafter"/>
</dbReference>
<reference evidence="8 9" key="1">
    <citation type="submission" date="2016-07" db="EMBL/GenBank/DDBJ databases">
        <title>Pervasive Adenine N6-methylation of Active Genes in Fungi.</title>
        <authorList>
            <consortium name="DOE Joint Genome Institute"/>
            <person name="Mondo S.J."/>
            <person name="Dannebaum R.O."/>
            <person name="Kuo R.C."/>
            <person name="Labutti K."/>
            <person name="Haridas S."/>
            <person name="Kuo A."/>
            <person name="Salamov A."/>
            <person name="Ahrendt S.R."/>
            <person name="Lipzen A."/>
            <person name="Sullivan W."/>
            <person name="Andreopoulos W.B."/>
            <person name="Clum A."/>
            <person name="Lindquist E."/>
            <person name="Daum C."/>
            <person name="Ramamoorthy G.K."/>
            <person name="Gryganskyi A."/>
            <person name="Culley D."/>
            <person name="Magnuson J.K."/>
            <person name="James T.Y."/>
            <person name="O'Malley M.A."/>
            <person name="Stajich J.E."/>
            <person name="Spatafora J.W."/>
            <person name="Visel A."/>
            <person name="Grigoriev I.V."/>
        </authorList>
    </citation>
    <scope>NUCLEOTIDE SEQUENCE [LARGE SCALE GENOMIC DNA]</scope>
    <source>
        <strain evidence="8 9">12-1054</strain>
    </source>
</reference>
<dbReference type="SUPFAM" id="SSF103657">
    <property type="entry name" value="BAR/IMD domain-like"/>
    <property type="match status" value="1"/>
</dbReference>
<keyword evidence="9" id="KW-1185">Reference proteome</keyword>
<feature type="domain" description="BAR" evidence="7">
    <location>
        <begin position="17"/>
        <end position="265"/>
    </location>
</feature>
<evidence type="ECO:0000256" key="3">
    <source>
        <dbReference type="ARBA" id="ARBA00023054"/>
    </source>
</evidence>
<dbReference type="GO" id="GO:0008289">
    <property type="term" value="F:lipid binding"/>
    <property type="evidence" value="ECO:0007669"/>
    <property type="project" value="TreeGrafter"/>
</dbReference>
<dbReference type="SMART" id="SM00326">
    <property type="entry name" value="SH3"/>
    <property type="match status" value="1"/>
</dbReference>
<dbReference type="InterPro" id="IPR027267">
    <property type="entry name" value="AH/BAR_dom_sf"/>
</dbReference>
<dbReference type="STRING" id="56484.A0A1Y2FUS5"/>
<keyword evidence="2" id="KW-0597">Phosphoprotein</keyword>
<dbReference type="CDD" id="cd07599">
    <property type="entry name" value="BAR_Rvs167p"/>
    <property type="match status" value="1"/>
</dbReference>
<dbReference type="PROSITE" id="PS51021">
    <property type="entry name" value="BAR"/>
    <property type="match status" value="1"/>
</dbReference>
<name>A0A1Y2FUS5_PROLT</name>
<dbReference type="GeneID" id="63789011"/>
<dbReference type="EMBL" id="MCFI01000001">
    <property type="protein sequence ID" value="ORY87763.1"/>
    <property type="molecule type" value="Genomic_DNA"/>
</dbReference>
<dbReference type="GO" id="GO:0043332">
    <property type="term" value="C:mating projection tip"/>
    <property type="evidence" value="ECO:0007669"/>
    <property type="project" value="TreeGrafter"/>
</dbReference>
<gene>
    <name evidence="8" type="ORF">BCR37DRAFT_6387</name>
</gene>
<dbReference type="Pfam" id="PF03114">
    <property type="entry name" value="BAR"/>
    <property type="match status" value="1"/>
</dbReference>
<dbReference type="PANTHER" id="PTHR47174:SF1">
    <property type="entry name" value="REDUCED VIABILITY UPON STARVATION PROTEIN 167"/>
    <property type="match status" value="1"/>
</dbReference>
<sequence length="406" mass="45371">MSWKGFQKAVARAPQSLKGKVGMGEHTKDGIYLDAERRFSELEAETKKLHEDAKKYSSAVNGMLDHQVQFAEAVKDIYKPISGRMSDLDTLKVEGNPAGIEACEAYQAIVLELKETLAPELEMIETRIVNPAKDLLEVFKAVGKTTKKRNHKQVDYDRHRATLKKLQDKKEKTLKDEKALYKAETDVEASTQEYEYYNELLKADLPKMFLLESEFIRPLFQSFYYMQLNIFYTLNARMAECDIPYFNLDRDIVEAYNEKKGDTQERAEAIGICKFKLQRAPSKLGGPGGRFPNKASEARASSSDTASVAELPPYSAPGSSTGVARASSLAGKKAPPPPPTKPSALKKKEVAVALYDYAAQADGDLSFAAGDRIEVVQRTDESNDWWTGKLNGRQGVFPGNYVRLEI</sequence>
<dbReference type="GO" id="GO:1990528">
    <property type="term" value="C:Rvs161p-Rvs167p complex"/>
    <property type="evidence" value="ECO:0007669"/>
    <property type="project" value="TreeGrafter"/>
</dbReference>
<dbReference type="InterPro" id="IPR036028">
    <property type="entry name" value="SH3-like_dom_sf"/>
</dbReference>
<comment type="caution">
    <text evidence="8">The sequence shown here is derived from an EMBL/GenBank/DDBJ whole genome shotgun (WGS) entry which is preliminary data.</text>
</comment>
<dbReference type="SMART" id="SM00721">
    <property type="entry name" value="BAR"/>
    <property type="match status" value="1"/>
</dbReference>
<organism evidence="8 9">
    <name type="scientific">Protomyces lactucae-debilis</name>
    <dbReference type="NCBI Taxonomy" id="2754530"/>
    <lineage>
        <taxon>Eukaryota</taxon>
        <taxon>Fungi</taxon>
        <taxon>Dikarya</taxon>
        <taxon>Ascomycota</taxon>
        <taxon>Taphrinomycotina</taxon>
        <taxon>Taphrinomycetes</taxon>
        <taxon>Taphrinales</taxon>
        <taxon>Protomycetaceae</taxon>
        <taxon>Protomyces</taxon>
    </lineage>
</organism>
<dbReference type="GO" id="GO:0031097">
    <property type="term" value="C:medial cortex"/>
    <property type="evidence" value="ECO:0007669"/>
    <property type="project" value="TreeGrafter"/>
</dbReference>
<evidence type="ECO:0000313" key="8">
    <source>
        <dbReference type="EMBL" id="ORY87763.1"/>
    </source>
</evidence>
<feature type="domain" description="SH3" evidence="6">
    <location>
        <begin position="346"/>
        <end position="406"/>
    </location>
</feature>
<dbReference type="Gene3D" id="2.30.30.40">
    <property type="entry name" value="SH3 Domains"/>
    <property type="match status" value="1"/>
</dbReference>
<dbReference type="FunFam" id="2.30.30.40:FF:000189">
    <property type="entry name" value="BAR adaptor protein RVS167"/>
    <property type="match status" value="1"/>
</dbReference>
<dbReference type="InterPro" id="IPR004148">
    <property type="entry name" value="BAR_dom"/>
</dbReference>
<evidence type="ECO:0000256" key="5">
    <source>
        <dbReference type="SAM" id="MobiDB-lite"/>
    </source>
</evidence>
<dbReference type="GO" id="GO:0006897">
    <property type="term" value="P:endocytosis"/>
    <property type="evidence" value="ECO:0007669"/>
    <property type="project" value="InterPro"/>
</dbReference>
<dbReference type="InterPro" id="IPR001452">
    <property type="entry name" value="SH3_domain"/>
</dbReference>
<dbReference type="PRINTS" id="PR00452">
    <property type="entry name" value="SH3DOMAIN"/>
</dbReference>
<evidence type="ECO:0000256" key="4">
    <source>
        <dbReference type="PROSITE-ProRule" id="PRU00192"/>
    </source>
</evidence>
<dbReference type="GO" id="GO:0097320">
    <property type="term" value="P:plasma membrane tubulation"/>
    <property type="evidence" value="ECO:0007669"/>
    <property type="project" value="TreeGrafter"/>
</dbReference>
<keyword evidence="3" id="KW-0175">Coiled coil</keyword>
<dbReference type="Proteomes" id="UP000193685">
    <property type="component" value="Unassembled WGS sequence"/>
</dbReference>
<dbReference type="InterPro" id="IPR046982">
    <property type="entry name" value="BIN3/RVS161-like"/>
</dbReference>
<evidence type="ECO:0000313" key="9">
    <source>
        <dbReference type="Proteomes" id="UP000193685"/>
    </source>
</evidence>
<accession>A0A1Y2FUS5</accession>
<dbReference type="FunFam" id="1.20.1270.60:FF:000048">
    <property type="entry name" value="BAR adaptor protein RVS167"/>
    <property type="match status" value="1"/>
</dbReference>
<dbReference type="OMA" id="QEYDYYN"/>
<dbReference type="OrthoDB" id="2159336at2759"/>
<dbReference type="Gene3D" id="1.20.1270.60">
    <property type="entry name" value="Arfaptin homology (AH) domain/BAR domain"/>
    <property type="match status" value="1"/>
</dbReference>
<evidence type="ECO:0000259" key="6">
    <source>
        <dbReference type="PROSITE" id="PS50002"/>
    </source>
</evidence>
<dbReference type="PANTHER" id="PTHR47174">
    <property type="entry name" value="BRIDGING INTEGRATOR 3"/>
    <property type="match status" value="1"/>
</dbReference>